<dbReference type="RefSeq" id="WP_229221135.1">
    <property type="nucleotide sequence ID" value="NZ_BMIA01000001.1"/>
</dbReference>
<reference evidence="4" key="1">
    <citation type="journal article" date="2019" name="Int. J. Syst. Evol. Microbiol.">
        <title>The Global Catalogue of Microorganisms (GCM) 10K type strain sequencing project: providing services to taxonomists for standard genome sequencing and annotation.</title>
        <authorList>
            <consortium name="The Broad Institute Genomics Platform"/>
            <consortium name="The Broad Institute Genome Sequencing Center for Infectious Disease"/>
            <person name="Wu L."/>
            <person name="Ma J."/>
        </authorList>
    </citation>
    <scope>NUCLEOTIDE SEQUENCE [LARGE SCALE GENOMIC DNA]</scope>
    <source>
        <strain evidence="4">CGMCC 1.15288</strain>
    </source>
</reference>
<protein>
    <recommendedName>
        <fullName evidence="2">Response regulatory domain-containing protein</fullName>
    </recommendedName>
</protein>
<dbReference type="Proteomes" id="UP000600214">
    <property type="component" value="Unassembled WGS sequence"/>
</dbReference>
<proteinExistence type="predicted"/>
<dbReference type="Pfam" id="PF00072">
    <property type="entry name" value="Response_reg"/>
    <property type="match status" value="1"/>
</dbReference>
<organism evidence="3 4">
    <name type="scientific">Dyadobacter endophyticus</name>
    <dbReference type="NCBI Taxonomy" id="1749036"/>
    <lineage>
        <taxon>Bacteria</taxon>
        <taxon>Pseudomonadati</taxon>
        <taxon>Bacteroidota</taxon>
        <taxon>Cytophagia</taxon>
        <taxon>Cytophagales</taxon>
        <taxon>Spirosomataceae</taxon>
        <taxon>Dyadobacter</taxon>
    </lineage>
</organism>
<evidence type="ECO:0000256" key="1">
    <source>
        <dbReference type="PROSITE-ProRule" id="PRU00169"/>
    </source>
</evidence>
<dbReference type="SMART" id="SM00448">
    <property type="entry name" value="REC"/>
    <property type="match status" value="1"/>
</dbReference>
<dbReference type="PANTHER" id="PTHR45526">
    <property type="entry name" value="TRANSCRIPTIONAL REGULATORY PROTEIN DPIA"/>
    <property type="match status" value="1"/>
</dbReference>
<dbReference type="InterPro" id="IPR001789">
    <property type="entry name" value="Sig_transdc_resp-reg_receiver"/>
</dbReference>
<dbReference type="PANTHER" id="PTHR45526:SF1">
    <property type="entry name" value="TRANSCRIPTIONAL REGULATORY PROTEIN DCUR-RELATED"/>
    <property type="match status" value="1"/>
</dbReference>
<dbReference type="InterPro" id="IPR051271">
    <property type="entry name" value="2C-system_Tx_regulators"/>
</dbReference>
<evidence type="ECO:0000259" key="2">
    <source>
        <dbReference type="PROSITE" id="PS50110"/>
    </source>
</evidence>
<sequence length="112" mass="12257">MRCIIVDDEPLAREGIASLVSKTPGVELVGSFNSANAAARYLSNEAVDLLFLDIQMPGMNGIDFAKSVPPLTLVIFTTAYAEYALDSYEVEAVDYLIKPIKIERFQKAVNKA</sequence>
<comment type="caution">
    <text evidence="3">The sequence shown here is derived from an EMBL/GenBank/DDBJ whole genome shotgun (WGS) entry which is preliminary data.</text>
</comment>
<feature type="modified residue" description="4-aspartylphosphate" evidence="1">
    <location>
        <position position="53"/>
    </location>
</feature>
<dbReference type="PROSITE" id="PS50110">
    <property type="entry name" value="RESPONSE_REGULATORY"/>
    <property type="match status" value="1"/>
</dbReference>
<dbReference type="SUPFAM" id="SSF52172">
    <property type="entry name" value="CheY-like"/>
    <property type="match status" value="1"/>
</dbReference>
<feature type="domain" description="Response regulatory" evidence="2">
    <location>
        <begin position="2"/>
        <end position="112"/>
    </location>
</feature>
<name>A0ABQ1YE50_9BACT</name>
<gene>
    <name evidence="3" type="ORF">GCM10007423_02860</name>
</gene>
<dbReference type="EMBL" id="BMIA01000001">
    <property type="protein sequence ID" value="GGH21612.1"/>
    <property type="molecule type" value="Genomic_DNA"/>
</dbReference>
<evidence type="ECO:0000313" key="3">
    <source>
        <dbReference type="EMBL" id="GGH21612.1"/>
    </source>
</evidence>
<accession>A0ABQ1YE50</accession>
<dbReference type="InterPro" id="IPR011006">
    <property type="entry name" value="CheY-like_superfamily"/>
</dbReference>
<dbReference type="Gene3D" id="3.40.50.2300">
    <property type="match status" value="1"/>
</dbReference>
<keyword evidence="4" id="KW-1185">Reference proteome</keyword>
<evidence type="ECO:0000313" key="4">
    <source>
        <dbReference type="Proteomes" id="UP000600214"/>
    </source>
</evidence>
<keyword evidence="1" id="KW-0597">Phosphoprotein</keyword>